<feature type="coiled-coil region" evidence="1">
    <location>
        <begin position="41"/>
        <end position="68"/>
    </location>
</feature>
<dbReference type="EMBL" id="BMMN01000010">
    <property type="protein sequence ID" value="GGO21847.1"/>
    <property type="molecule type" value="Genomic_DNA"/>
</dbReference>
<organism evidence="2 3">
    <name type="scientific">Microbispora bryophytorum</name>
    <dbReference type="NCBI Taxonomy" id="1460882"/>
    <lineage>
        <taxon>Bacteria</taxon>
        <taxon>Bacillati</taxon>
        <taxon>Actinomycetota</taxon>
        <taxon>Actinomycetes</taxon>
        <taxon>Streptosporangiales</taxon>
        <taxon>Streptosporangiaceae</taxon>
        <taxon>Microbispora</taxon>
    </lineage>
</organism>
<comment type="caution">
    <text evidence="2">The sequence shown here is derived from an EMBL/GenBank/DDBJ whole genome shotgun (WGS) entry which is preliminary data.</text>
</comment>
<keyword evidence="3" id="KW-1185">Reference proteome</keyword>
<gene>
    <name evidence="2" type="ORF">GCM10011574_49580</name>
</gene>
<evidence type="ECO:0000313" key="3">
    <source>
        <dbReference type="Proteomes" id="UP000653480"/>
    </source>
</evidence>
<protein>
    <submittedName>
        <fullName evidence="2">Uncharacterized protein</fullName>
    </submittedName>
</protein>
<evidence type="ECO:0000313" key="2">
    <source>
        <dbReference type="EMBL" id="GGO21847.1"/>
    </source>
</evidence>
<evidence type="ECO:0000256" key="1">
    <source>
        <dbReference type="SAM" id="Coils"/>
    </source>
</evidence>
<sequence>MPLSWRLMMRLRVLGPSRLRRALLSRLDSRYVTKPGHRQDLKDALWEVQMLRREVVALRDEVDRLRRIAAAPVKPAAAPRAAADPKAAEAHRLATETAEAVDTLLQSEMRIWQAIDDLSARVGAPGRAG</sequence>
<proteinExistence type="predicted"/>
<name>A0A8H9H618_9ACTN</name>
<reference evidence="2" key="2">
    <citation type="submission" date="2020-09" db="EMBL/GenBank/DDBJ databases">
        <authorList>
            <person name="Sun Q."/>
            <person name="Zhou Y."/>
        </authorList>
    </citation>
    <scope>NUCLEOTIDE SEQUENCE</scope>
    <source>
        <strain evidence="2">CGMCC 4.7138</strain>
    </source>
</reference>
<reference evidence="2" key="1">
    <citation type="journal article" date="2014" name="Int. J. Syst. Evol. Microbiol.">
        <title>Complete genome sequence of Corynebacterium casei LMG S-19264T (=DSM 44701T), isolated from a smear-ripened cheese.</title>
        <authorList>
            <consortium name="US DOE Joint Genome Institute (JGI-PGF)"/>
            <person name="Walter F."/>
            <person name="Albersmeier A."/>
            <person name="Kalinowski J."/>
            <person name="Ruckert C."/>
        </authorList>
    </citation>
    <scope>NUCLEOTIDE SEQUENCE</scope>
    <source>
        <strain evidence="2">CGMCC 4.7138</strain>
    </source>
</reference>
<dbReference type="AlphaFoldDB" id="A0A8H9H618"/>
<dbReference type="Proteomes" id="UP000653480">
    <property type="component" value="Unassembled WGS sequence"/>
</dbReference>
<keyword evidence="1" id="KW-0175">Coiled coil</keyword>
<accession>A0A8H9H618</accession>